<dbReference type="PANTHER" id="PTHR48090:SF7">
    <property type="entry name" value="RFBJ PROTEIN"/>
    <property type="match status" value="1"/>
</dbReference>
<dbReference type="EMBL" id="SOEZ01000070">
    <property type="protein sequence ID" value="TFB47771.1"/>
    <property type="molecule type" value="Genomic_DNA"/>
</dbReference>
<dbReference type="Pfam" id="PF00535">
    <property type="entry name" value="Glycos_transf_2"/>
    <property type="match status" value="1"/>
</dbReference>
<feature type="transmembrane region" description="Helical" evidence="7">
    <location>
        <begin position="268"/>
        <end position="289"/>
    </location>
</feature>
<organism evidence="10 11">
    <name type="scientific">Cryobacterium tagatosivorans</name>
    <dbReference type="NCBI Taxonomy" id="1259199"/>
    <lineage>
        <taxon>Bacteria</taxon>
        <taxon>Bacillati</taxon>
        <taxon>Actinomycetota</taxon>
        <taxon>Actinomycetes</taxon>
        <taxon>Micrococcales</taxon>
        <taxon>Microbacteriaceae</taxon>
        <taxon>Cryobacterium</taxon>
    </lineage>
</organism>
<dbReference type="GO" id="GO:0000271">
    <property type="term" value="P:polysaccharide biosynthetic process"/>
    <property type="evidence" value="ECO:0007669"/>
    <property type="project" value="InterPro"/>
</dbReference>
<evidence type="ECO:0000256" key="2">
    <source>
        <dbReference type="ARBA" id="ARBA00006739"/>
    </source>
</evidence>
<sequence length="410" mass="45007">MTLENRKETTVDVSVIVPTFNEAPNVRELVERIQAAVHGRPAEIVFVDDSNDDTPEAIERAAAWSEVPVRLIRREQPTGGLSGAVIAGLAASRGDWCIVMDGDLQHPPEVIPVLLRSGAERDVDVVVASRHVTGGSSEGLSGRVRQLVSASATILTRAMFPSRLRHCTDPMTGFFAVRRSSIDLDKLRPRGFKILLEILARNTLTVAEEPFVFAERKAGESKADFRQGVRFLTQLASLRFGRLSGFALIGAFGAVGNLAIMATLQAVGMWFLLAATIAAVVTIFTNFLLQERFVFHDLRREGRRFRARLAQSLAFNGTETALRTFLLWLVVVSTSIASVPAQAALLTVGFLLRFVFHARVVYRPRRTRLVHVDLDVGPKALETAPTRPAGLPAILAPRQIPNSRSSRFLT</sequence>
<feature type="transmembrane region" description="Helical" evidence="7">
    <location>
        <begin position="336"/>
        <end position="356"/>
    </location>
</feature>
<dbReference type="AlphaFoldDB" id="A0A4R8UD03"/>
<keyword evidence="6 7" id="KW-0472">Membrane</keyword>
<evidence type="ECO:0000256" key="5">
    <source>
        <dbReference type="ARBA" id="ARBA00022989"/>
    </source>
</evidence>
<keyword evidence="11" id="KW-1185">Reference proteome</keyword>
<evidence type="ECO:0000256" key="3">
    <source>
        <dbReference type="ARBA" id="ARBA00022679"/>
    </source>
</evidence>
<evidence type="ECO:0000256" key="1">
    <source>
        <dbReference type="ARBA" id="ARBA00004141"/>
    </source>
</evidence>
<feature type="domain" description="GtrA/DPMS transmembrane" evidence="9">
    <location>
        <begin position="246"/>
        <end position="361"/>
    </location>
</feature>
<evidence type="ECO:0000259" key="9">
    <source>
        <dbReference type="Pfam" id="PF04138"/>
    </source>
</evidence>
<proteinExistence type="inferred from homology"/>
<dbReference type="InterPro" id="IPR001173">
    <property type="entry name" value="Glyco_trans_2-like"/>
</dbReference>
<comment type="caution">
    <text evidence="10">The sequence shown here is derived from an EMBL/GenBank/DDBJ whole genome shotgun (WGS) entry which is preliminary data.</text>
</comment>
<dbReference type="CDD" id="cd06442">
    <property type="entry name" value="DPM1_like"/>
    <property type="match status" value="1"/>
</dbReference>
<feature type="transmembrane region" description="Helical" evidence="7">
    <location>
        <begin position="309"/>
        <end position="330"/>
    </location>
</feature>
<keyword evidence="3 10" id="KW-0808">Transferase</keyword>
<dbReference type="InterPro" id="IPR029044">
    <property type="entry name" value="Nucleotide-diphossugar_trans"/>
</dbReference>
<dbReference type="InterPro" id="IPR039528">
    <property type="entry name" value="DPM1-like"/>
</dbReference>
<keyword evidence="5 7" id="KW-1133">Transmembrane helix</keyword>
<evidence type="ECO:0000313" key="10">
    <source>
        <dbReference type="EMBL" id="TFB47771.1"/>
    </source>
</evidence>
<comment type="subcellular location">
    <subcellularLocation>
        <location evidence="1">Membrane</location>
        <topology evidence="1">Multi-pass membrane protein</topology>
    </subcellularLocation>
</comment>
<dbReference type="Gene3D" id="3.90.550.10">
    <property type="entry name" value="Spore Coat Polysaccharide Biosynthesis Protein SpsA, Chain A"/>
    <property type="match status" value="1"/>
</dbReference>
<evidence type="ECO:0000313" key="11">
    <source>
        <dbReference type="Proteomes" id="UP000297866"/>
    </source>
</evidence>
<evidence type="ECO:0000256" key="7">
    <source>
        <dbReference type="SAM" id="Phobius"/>
    </source>
</evidence>
<dbReference type="PANTHER" id="PTHR48090">
    <property type="entry name" value="UNDECAPRENYL-PHOSPHATE 4-DEOXY-4-FORMAMIDO-L-ARABINOSE TRANSFERASE-RELATED"/>
    <property type="match status" value="1"/>
</dbReference>
<dbReference type="GO" id="GO:0016020">
    <property type="term" value="C:membrane"/>
    <property type="evidence" value="ECO:0007669"/>
    <property type="project" value="UniProtKB-SubCell"/>
</dbReference>
<comment type="similarity">
    <text evidence="2">Belongs to the glycosyltransferase 2 family.</text>
</comment>
<feature type="transmembrane region" description="Helical" evidence="7">
    <location>
        <begin position="240"/>
        <end position="262"/>
    </location>
</feature>
<accession>A0A4R8UD03</accession>
<dbReference type="GO" id="GO:0004582">
    <property type="term" value="F:dolichyl-phosphate beta-D-mannosyltransferase activity"/>
    <property type="evidence" value="ECO:0007669"/>
    <property type="project" value="InterPro"/>
</dbReference>
<dbReference type="InterPro" id="IPR007267">
    <property type="entry name" value="GtrA_DPMS_TM"/>
</dbReference>
<reference evidence="10 11" key="1">
    <citation type="submission" date="2019-03" db="EMBL/GenBank/DDBJ databases">
        <title>Genomics of glacier-inhabiting Cryobacterium strains.</title>
        <authorList>
            <person name="Liu Q."/>
            <person name="Xin Y.-H."/>
        </authorList>
    </citation>
    <scope>NUCLEOTIDE SEQUENCE [LARGE SCALE GENOMIC DNA]</scope>
    <source>
        <strain evidence="10 11">Sr47</strain>
    </source>
</reference>
<evidence type="ECO:0000256" key="4">
    <source>
        <dbReference type="ARBA" id="ARBA00022692"/>
    </source>
</evidence>
<evidence type="ECO:0000256" key="6">
    <source>
        <dbReference type="ARBA" id="ARBA00023136"/>
    </source>
</evidence>
<gene>
    <name evidence="10" type="ORF">E3O23_14275</name>
</gene>
<dbReference type="Proteomes" id="UP000297866">
    <property type="component" value="Unassembled WGS sequence"/>
</dbReference>
<dbReference type="InterPro" id="IPR050256">
    <property type="entry name" value="Glycosyltransferase_2"/>
</dbReference>
<evidence type="ECO:0000259" key="8">
    <source>
        <dbReference type="Pfam" id="PF00535"/>
    </source>
</evidence>
<protein>
    <submittedName>
        <fullName evidence="10">Glycosyltransferase family 2 protein</fullName>
    </submittedName>
</protein>
<dbReference type="SUPFAM" id="SSF53448">
    <property type="entry name" value="Nucleotide-diphospho-sugar transferases"/>
    <property type="match status" value="1"/>
</dbReference>
<dbReference type="Pfam" id="PF04138">
    <property type="entry name" value="GtrA_DPMS_TM"/>
    <property type="match status" value="1"/>
</dbReference>
<name>A0A4R8UD03_9MICO</name>
<feature type="domain" description="Glycosyltransferase 2-like" evidence="8">
    <location>
        <begin position="14"/>
        <end position="182"/>
    </location>
</feature>
<keyword evidence="4 7" id="KW-0812">Transmembrane</keyword>
<dbReference type="OrthoDB" id="9810303at2"/>